<feature type="compositionally biased region" description="Basic and acidic residues" evidence="6">
    <location>
        <begin position="362"/>
        <end position="373"/>
    </location>
</feature>
<name>A0A9P6WIU7_9ASCO</name>
<evidence type="ECO:0000313" key="8">
    <source>
        <dbReference type="EMBL" id="KAG0687746.1"/>
    </source>
</evidence>
<evidence type="ECO:0000256" key="6">
    <source>
        <dbReference type="SAM" id="MobiDB-lite"/>
    </source>
</evidence>
<keyword evidence="4" id="KW-0507">mRNA processing</keyword>
<evidence type="ECO:0000313" key="9">
    <source>
        <dbReference type="Proteomes" id="UP000697127"/>
    </source>
</evidence>
<dbReference type="EMBL" id="PUHW01000221">
    <property type="protein sequence ID" value="KAG0687746.1"/>
    <property type="molecule type" value="Genomic_DNA"/>
</dbReference>
<dbReference type="GO" id="GO:0005847">
    <property type="term" value="C:mRNA cleavage and polyadenylation specificity factor complex"/>
    <property type="evidence" value="ECO:0007669"/>
    <property type="project" value="TreeGrafter"/>
</dbReference>
<proteinExistence type="inferred from homology"/>
<dbReference type="OrthoDB" id="1917198at2759"/>
<dbReference type="Proteomes" id="UP000697127">
    <property type="component" value="Unassembled WGS sequence"/>
</dbReference>
<dbReference type="AlphaFoldDB" id="A0A9P6WIU7"/>
<protein>
    <recommendedName>
        <fullName evidence="3">Pre-mRNA polyadenylation factor FIP1</fullName>
    </recommendedName>
</protein>
<evidence type="ECO:0000256" key="4">
    <source>
        <dbReference type="ARBA" id="ARBA00022664"/>
    </source>
</evidence>
<accession>A0A9P6WIU7</accession>
<evidence type="ECO:0000259" key="7">
    <source>
        <dbReference type="Pfam" id="PF05182"/>
    </source>
</evidence>
<dbReference type="PANTHER" id="PTHR13484:SF0">
    <property type="entry name" value="PRE-MRNA 3'-END-PROCESSING FACTOR FIP1"/>
    <property type="match status" value="1"/>
</dbReference>
<dbReference type="InterPro" id="IPR007854">
    <property type="entry name" value="Fip1_dom"/>
</dbReference>
<comment type="similarity">
    <text evidence="2">Belongs to the FIP1 family.</text>
</comment>
<dbReference type="Pfam" id="PF05182">
    <property type="entry name" value="Fip1"/>
    <property type="match status" value="1"/>
</dbReference>
<dbReference type="PANTHER" id="PTHR13484">
    <property type="entry name" value="FIP1-LIKE 1 PROTEIN"/>
    <property type="match status" value="1"/>
</dbReference>
<comment type="caution">
    <text evidence="8">The sequence shown here is derived from an EMBL/GenBank/DDBJ whole genome shotgun (WGS) entry which is preliminary data.</text>
</comment>
<feature type="region of interest" description="Disordered" evidence="6">
    <location>
        <begin position="281"/>
        <end position="383"/>
    </location>
</feature>
<evidence type="ECO:0000256" key="1">
    <source>
        <dbReference type="ARBA" id="ARBA00004123"/>
    </source>
</evidence>
<reference evidence="8" key="1">
    <citation type="submission" date="2020-11" db="EMBL/GenBank/DDBJ databases">
        <title>Kefir isolates.</title>
        <authorList>
            <person name="Marcisauskas S."/>
            <person name="Kim Y."/>
            <person name="Blasche S."/>
        </authorList>
    </citation>
    <scope>NUCLEOTIDE SEQUENCE</scope>
    <source>
        <strain evidence="8">Olga-1</strain>
    </source>
</reference>
<keyword evidence="5" id="KW-0539">Nucleus</keyword>
<feature type="compositionally biased region" description="Acidic residues" evidence="6">
    <location>
        <begin position="55"/>
        <end position="79"/>
    </location>
</feature>
<evidence type="ECO:0000256" key="2">
    <source>
        <dbReference type="ARBA" id="ARBA00007459"/>
    </source>
</evidence>
<feature type="region of interest" description="Disordered" evidence="6">
    <location>
        <begin position="1"/>
        <end position="79"/>
    </location>
</feature>
<feature type="compositionally biased region" description="Low complexity" evidence="6">
    <location>
        <begin position="281"/>
        <end position="320"/>
    </location>
</feature>
<sequence>MENDDAFLYGSDTENKELSESTTTNIDSKATSTEQEITNTETNAIESTAPQEDKEVNEEYDEEEEEEEDDDENSDSDSDVEFIIGSTESKVNNVPATHLKVVDGAVVVASDVETPATSAADSEVPNTIQITTVPILTTSNGLDINKVGIYNDIPITQLSLDELKDKPWRLPGADISDYFNFGFDEISWRAYCAKHENMRVEFNPGKIMTELLASGAMPSTLGQMMPNGNSTNSNVSSMPPPFMMGMPGMPGMPNFMGMPNMGMPNMPNMNIPNIPNMGIPNMSNMPSQNVSTNNSTTSSISNTISSPNIPSIPNIPNLNSRTTSNTPEPVKSKLPHIPSSLRDARDQADKELEKGVNNGNLKFKDRGEKEKVNVKGGSGRRRR</sequence>
<feature type="domain" description="Pre-mRNA polyadenylation factor Fip1" evidence="7">
    <location>
        <begin position="158"/>
        <end position="199"/>
    </location>
</feature>
<dbReference type="InterPro" id="IPR051187">
    <property type="entry name" value="Pre-mRNA_3'-end_processing_reg"/>
</dbReference>
<dbReference type="GO" id="GO:0006397">
    <property type="term" value="P:mRNA processing"/>
    <property type="evidence" value="ECO:0007669"/>
    <property type="project" value="UniProtKB-KW"/>
</dbReference>
<keyword evidence="9" id="KW-1185">Reference proteome</keyword>
<feature type="compositionally biased region" description="Polar residues" evidence="6">
    <location>
        <begin position="20"/>
        <end position="50"/>
    </location>
</feature>
<feature type="compositionally biased region" description="Basic and acidic residues" evidence="6">
    <location>
        <begin position="342"/>
        <end position="354"/>
    </location>
</feature>
<evidence type="ECO:0000256" key="3">
    <source>
        <dbReference type="ARBA" id="ARBA00017404"/>
    </source>
</evidence>
<comment type="subcellular location">
    <subcellularLocation>
        <location evidence="1">Nucleus</location>
    </subcellularLocation>
</comment>
<gene>
    <name evidence="8" type="primary">FIP1</name>
    <name evidence="8" type="ORF">C6P40_001930</name>
</gene>
<evidence type="ECO:0000256" key="5">
    <source>
        <dbReference type="ARBA" id="ARBA00023242"/>
    </source>
</evidence>
<organism evidence="8 9">
    <name type="scientific">Pichia californica</name>
    <dbReference type="NCBI Taxonomy" id="460514"/>
    <lineage>
        <taxon>Eukaryota</taxon>
        <taxon>Fungi</taxon>
        <taxon>Dikarya</taxon>
        <taxon>Ascomycota</taxon>
        <taxon>Saccharomycotina</taxon>
        <taxon>Pichiomycetes</taxon>
        <taxon>Pichiales</taxon>
        <taxon>Pichiaceae</taxon>
        <taxon>Pichia</taxon>
    </lineage>
</organism>